<comment type="caution">
    <text evidence="1">The sequence shown here is derived from an EMBL/GenBank/DDBJ whole genome shotgun (WGS) entry which is preliminary data.</text>
</comment>
<organism evidence="1 2">
    <name type="scientific">Blastopirellula retiformator</name>
    <dbReference type="NCBI Taxonomy" id="2527970"/>
    <lineage>
        <taxon>Bacteria</taxon>
        <taxon>Pseudomonadati</taxon>
        <taxon>Planctomycetota</taxon>
        <taxon>Planctomycetia</taxon>
        <taxon>Pirellulales</taxon>
        <taxon>Pirellulaceae</taxon>
        <taxon>Blastopirellula</taxon>
    </lineage>
</organism>
<protein>
    <recommendedName>
        <fullName evidence="3">Hemerythrin-like domain-containing protein</fullName>
    </recommendedName>
</protein>
<keyword evidence="2" id="KW-1185">Reference proteome</keyword>
<sequence length="144" mass="16605">MTEHTTRLDFHALTMEHDLLHDIHCVLSADDNGRLGQISLADKLNQLYDRLYEHFLAEEDGGYMSDVLFRAPHLADEAARLSGEHPLFLHEIRECRQAANEQSAPYSAELRGRFRKFAERYLHHEHHENSLAQRAFDVDIGVGD</sequence>
<accession>A0A5C5V4J1</accession>
<evidence type="ECO:0000313" key="1">
    <source>
        <dbReference type="EMBL" id="TWT32677.1"/>
    </source>
</evidence>
<proteinExistence type="predicted"/>
<gene>
    <name evidence="1" type="ORF">Enr8_24820</name>
</gene>
<dbReference type="RefSeq" id="WP_146431896.1">
    <property type="nucleotide sequence ID" value="NZ_SJPF01000003.1"/>
</dbReference>
<name>A0A5C5V4J1_9BACT</name>
<dbReference type="Proteomes" id="UP000318878">
    <property type="component" value="Unassembled WGS sequence"/>
</dbReference>
<reference evidence="1 2" key="1">
    <citation type="submission" date="2019-02" db="EMBL/GenBank/DDBJ databases">
        <title>Deep-cultivation of Planctomycetes and their phenomic and genomic characterization uncovers novel biology.</title>
        <authorList>
            <person name="Wiegand S."/>
            <person name="Jogler M."/>
            <person name="Boedeker C."/>
            <person name="Pinto D."/>
            <person name="Vollmers J."/>
            <person name="Rivas-Marin E."/>
            <person name="Kohn T."/>
            <person name="Peeters S.H."/>
            <person name="Heuer A."/>
            <person name="Rast P."/>
            <person name="Oberbeckmann S."/>
            <person name="Bunk B."/>
            <person name="Jeske O."/>
            <person name="Meyerdierks A."/>
            <person name="Storesund J.E."/>
            <person name="Kallscheuer N."/>
            <person name="Luecker S."/>
            <person name="Lage O.M."/>
            <person name="Pohl T."/>
            <person name="Merkel B.J."/>
            <person name="Hornburger P."/>
            <person name="Mueller R.-W."/>
            <person name="Bruemmer F."/>
            <person name="Labrenz M."/>
            <person name="Spormann A.M."/>
            <person name="Op Den Camp H."/>
            <person name="Overmann J."/>
            <person name="Amann R."/>
            <person name="Jetten M.S.M."/>
            <person name="Mascher T."/>
            <person name="Medema M.H."/>
            <person name="Devos D.P."/>
            <person name="Kaster A.-K."/>
            <person name="Ovreas L."/>
            <person name="Rohde M."/>
            <person name="Galperin M.Y."/>
            <person name="Jogler C."/>
        </authorList>
    </citation>
    <scope>NUCLEOTIDE SEQUENCE [LARGE SCALE GENOMIC DNA]</scope>
    <source>
        <strain evidence="1 2">Enr8</strain>
    </source>
</reference>
<dbReference type="OrthoDB" id="276004at2"/>
<evidence type="ECO:0008006" key="3">
    <source>
        <dbReference type="Google" id="ProtNLM"/>
    </source>
</evidence>
<evidence type="ECO:0000313" key="2">
    <source>
        <dbReference type="Proteomes" id="UP000318878"/>
    </source>
</evidence>
<dbReference type="AlphaFoldDB" id="A0A5C5V4J1"/>
<dbReference type="EMBL" id="SJPF01000003">
    <property type="protein sequence ID" value="TWT32677.1"/>
    <property type="molecule type" value="Genomic_DNA"/>
</dbReference>